<protein>
    <submittedName>
        <fullName evidence="2">Uncharacterized protein</fullName>
    </submittedName>
</protein>
<dbReference type="AlphaFoldDB" id="A0A6C0BNK9"/>
<keyword evidence="1" id="KW-0812">Transmembrane</keyword>
<feature type="transmembrane region" description="Helical" evidence="1">
    <location>
        <begin position="49"/>
        <end position="70"/>
    </location>
</feature>
<reference evidence="2" key="1">
    <citation type="journal article" date="2020" name="Nature">
        <title>Giant virus diversity and host interactions through global metagenomics.</title>
        <authorList>
            <person name="Schulz F."/>
            <person name="Roux S."/>
            <person name="Paez-Espino D."/>
            <person name="Jungbluth S."/>
            <person name="Walsh D.A."/>
            <person name="Denef V.J."/>
            <person name="McMahon K.D."/>
            <person name="Konstantinidis K.T."/>
            <person name="Eloe-Fadrosh E.A."/>
            <person name="Kyrpides N.C."/>
            <person name="Woyke T."/>
        </authorList>
    </citation>
    <scope>NUCLEOTIDE SEQUENCE</scope>
    <source>
        <strain evidence="2">GVMAG-M-3300017651-5</strain>
    </source>
</reference>
<feature type="transmembrane region" description="Helical" evidence="1">
    <location>
        <begin position="12"/>
        <end position="29"/>
    </location>
</feature>
<evidence type="ECO:0000313" key="2">
    <source>
        <dbReference type="EMBL" id="QHS93189.1"/>
    </source>
</evidence>
<dbReference type="EMBL" id="MN739199">
    <property type="protein sequence ID" value="QHS93189.1"/>
    <property type="molecule type" value="Genomic_DNA"/>
</dbReference>
<proteinExistence type="predicted"/>
<accession>A0A6C0BNK9</accession>
<sequence>MNSITSFVLYRFRYSMLLTSFFICLGLSIGMDLNNENRTVEGTFQKAVIMTPMLIVPEISCAAAVLGYVITKLGKQ</sequence>
<keyword evidence="1" id="KW-1133">Transmembrane helix</keyword>
<keyword evidence="1" id="KW-0472">Membrane</keyword>
<name>A0A6C0BNK9_9ZZZZ</name>
<evidence type="ECO:0000256" key="1">
    <source>
        <dbReference type="SAM" id="Phobius"/>
    </source>
</evidence>
<organism evidence="2">
    <name type="scientific">viral metagenome</name>
    <dbReference type="NCBI Taxonomy" id="1070528"/>
    <lineage>
        <taxon>unclassified sequences</taxon>
        <taxon>metagenomes</taxon>
        <taxon>organismal metagenomes</taxon>
    </lineage>
</organism>